<gene>
    <name evidence="2" type="ORF">HX829_07685</name>
</gene>
<dbReference type="PANTHER" id="PTHR40943:SF1">
    <property type="entry name" value="CYTOPLASMIC PROTEIN"/>
    <property type="match status" value="1"/>
</dbReference>
<dbReference type="AlphaFoldDB" id="A0A7Y7WBK3"/>
<dbReference type="EMBL" id="JACAPU010000011">
    <property type="protein sequence ID" value="NWB46370.1"/>
    <property type="molecule type" value="Genomic_DNA"/>
</dbReference>
<dbReference type="SUPFAM" id="SSF51182">
    <property type="entry name" value="RmlC-like cupins"/>
    <property type="match status" value="2"/>
</dbReference>
<dbReference type="Pfam" id="PF05899">
    <property type="entry name" value="Cupin_3"/>
    <property type="match status" value="1"/>
</dbReference>
<accession>A0A7Y7WBK3</accession>
<reference evidence="2 3" key="1">
    <citation type="submission" date="2020-04" db="EMBL/GenBank/DDBJ databases">
        <title>Molecular characterization of pseudomonads from Agaricus bisporus reveal novel blotch 2 pathogens in Western Europe.</title>
        <authorList>
            <person name="Taparia T."/>
            <person name="Krijger M."/>
            <person name="Haynes E."/>
            <person name="Elpinstone J.G."/>
            <person name="Noble R."/>
            <person name="Van Der Wolf J."/>
        </authorList>
    </citation>
    <scope>NUCLEOTIDE SEQUENCE [LARGE SCALE GENOMIC DNA]</scope>
    <source>
        <strain evidence="2 3">F1001</strain>
    </source>
</reference>
<dbReference type="InterPro" id="IPR008579">
    <property type="entry name" value="UGlyAH_Cupin_dom"/>
</dbReference>
<organism evidence="2 3">
    <name type="scientific">Pseudomonas gingeri</name>
    <dbReference type="NCBI Taxonomy" id="117681"/>
    <lineage>
        <taxon>Bacteria</taxon>
        <taxon>Pseudomonadati</taxon>
        <taxon>Pseudomonadota</taxon>
        <taxon>Gammaproteobacteria</taxon>
        <taxon>Pseudomonadales</taxon>
        <taxon>Pseudomonadaceae</taxon>
        <taxon>Pseudomonas</taxon>
    </lineage>
</organism>
<dbReference type="InterPro" id="IPR011051">
    <property type="entry name" value="RmlC_Cupin_sf"/>
</dbReference>
<proteinExistence type="predicted"/>
<dbReference type="RefSeq" id="WP_100943717.1">
    <property type="nucleotide sequence ID" value="NZ_JACAPU010000011.1"/>
</dbReference>
<sequence length="237" mass="24994">MSQPTVLLLARADGSRVTTPFNTTPLSAADPFGEHRQVAYTGADGICAGIVSTGQALDIEVFPHTEMIVIHAGNIVLQSQGQTLKLGIGASAVIGRGTTLRLLAQPDTRWAFCAVIGATAEPIPGLTALDPRALLSPSAAPETQILIGPTPQCRSGNAFEDASTDLRVGVWDSTPYERQGRAHKLNELMHLIEGSVTLQEADGTSLTVNTGDTVFVPQGAPCAWKSTGYVRKFYGVK</sequence>
<evidence type="ECO:0000313" key="2">
    <source>
        <dbReference type="EMBL" id="NWB46370.1"/>
    </source>
</evidence>
<dbReference type="InterPro" id="IPR014710">
    <property type="entry name" value="RmlC-like_jellyroll"/>
</dbReference>
<protein>
    <submittedName>
        <fullName evidence="2">DUF861 domain-containing protein</fullName>
    </submittedName>
</protein>
<dbReference type="Proteomes" id="UP000582981">
    <property type="component" value="Unassembled WGS sequence"/>
</dbReference>
<feature type="domain" description="(S)-ureidoglycine aminohydrolase cupin" evidence="1">
    <location>
        <begin position="167"/>
        <end position="234"/>
    </location>
</feature>
<evidence type="ECO:0000313" key="3">
    <source>
        <dbReference type="Proteomes" id="UP000582981"/>
    </source>
</evidence>
<dbReference type="PANTHER" id="PTHR40943">
    <property type="entry name" value="CYTOPLASMIC PROTEIN-RELATED"/>
    <property type="match status" value="1"/>
</dbReference>
<evidence type="ECO:0000259" key="1">
    <source>
        <dbReference type="Pfam" id="PF05899"/>
    </source>
</evidence>
<comment type="caution">
    <text evidence="2">The sequence shown here is derived from an EMBL/GenBank/DDBJ whole genome shotgun (WGS) entry which is preliminary data.</text>
</comment>
<dbReference type="Gene3D" id="2.60.120.10">
    <property type="entry name" value="Jelly Rolls"/>
    <property type="match status" value="2"/>
</dbReference>
<name>A0A7Y7WBK3_9PSED</name>